<name>A0A7S4I6P0_9EUKA</name>
<comment type="subcellular location">
    <subcellularLocation>
        <location evidence="1">Membrane</location>
        <topology evidence="1">Multi-pass membrane protein</topology>
    </subcellularLocation>
</comment>
<evidence type="ECO:0000256" key="5">
    <source>
        <dbReference type="ARBA" id="ARBA00022781"/>
    </source>
</evidence>
<evidence type="ECO:0000256" key="3">
    <source>
        <dbReference type="ARBA" id="ARBA00022448"/>
    </source>
</evidence>
<evidence type="ECO:0000256" key="1">
    <source>
        <dbReference type="ARBA" id="ARBA00004141"/>
    </source>
</evidence>
<feature type="transmembrane region" description="Helical" evidence="9">
    <location>
        <begin position="547"/>
        <end position="566"/>
    </location>
</feature>
<evidence type="ECO:0000256" key="8">
    <source>
        <dbReference type="ARBA" id="ARBA00023136"/>
    </source>
</evidence>
<dbReference type="GO" id="GO:0007035">
    <property type="term" value="P:vacuolar acidification"/>
    <property type="evidence" value="ECO:0007669"/>
    <property type="project" value="TreeGrafter"/>
</dbReference>
<evidence type="ECO:0000256" key="9">
    <source>
        <dbReference type="RuleBase" id="RU361189"/>
    </source>
</evidence>
<keyword evidence="5 9" id="KW-0375">Hydrogen ion transport</keyword>
<dbReference type="GO" id="GO:0000220">
    <property type="term" value="C:vacuolar proton-transporting V-type ATPase, V0 domain"/>
    <property type="evidence" value="ECO:0007669"/>
    <property type="project" value="InterPro"/>
</dbReference>
<evidence type="ECO:0000256" key="7">
    <source>
        <dbReference type="ARBA" id="ARBA00023065"/>
    </source>
</evidence>
<organism evidence="11">
    <name type="scientific">Vannella robusta</name>
    <dbReference type="NCBI Taxonomy" id="1487602"/>
    <lineage>
        <taxon>Eukaryota</taxon>
        <taxon>Amoebozoa</taxon>
        <taxon>Discosea</taxon>
        <taxon>Flabellinia</taxon>
        <taxon>Vannellidae</taxon>
        <taxon>Vannella</taxon>
    </lineage>
</organism>
<dbReference type="InterPro" id="IPR002490">
    <property type="entry name" value="V-ATPase_116kDa_su"/>
</dbReference>
<dbReference type="PANTHER" id="PTHR11629">
    <property type="entry name" value="VACUOLAR PROTON ATPASES"/>
    <property type="match status" value="1"/>
</dbReference>
<dbReference type="EMBL" id="HBKP01012340">
    <property type="protein sequence ID" value="CAE2219836.1"/>
    <property type="molecule type" value="Transcribed_RNA"/>
</dbReference>
<evidence type="ECO:0000313" key="11">
    <source>
        <dbReference type="EMBL" id="CAE2219836.1"/>
    </source>
</evidence>
<feature type="transmembrane region" description="Helical" evidence="9">
    <location>
        <begin position="578"/>
        <end position="602"/>
    </location>
</feature>
<feature type="transmembrane region" description="Helical" evidence="9">
    <location>
        <begin position="651"/>
        <end position="671"/>
    </location>
</feature>
<evidence type="ECO:0000256" key="2">
    <source>
        <dbReference type="ARBA" id="ARBA00009904"/>
    </source>
</evidence>
<proteinExistence type="inferred from homology"/>
<sequence>MGDLLRSKPMLLVQLYIQIEAAHDTIDELGKLGLVQFRDLNPDVNAFQRNFVNEVKRADEMERKLRYFEEQLKKAGVWNLPERPPHVVYEEYVANYENEIPIAMDQLEAQLEEIEKELIQLSGNQETLDRNYNELVEMKHVLEKDRAFFGASQQEEISSYGEHQPLVTEDQGNSGLSFITGVILRNKMATFERVLWRAMRGNLFVRQAEIAEHIKDPSTGELEEKNVFIVLFRGENSEHKIKKLCEAFGANLYPCPHSAEERAKLLQEIEERLRDLKKVLARSEVHNSKVLGGVMNEIERWKMDVLKEKSIYHTMNLFNYDTGRRCLVAEGWCPEEQEDLEKIRAALDRGHKRSNASVPSVLSVLDHKKATPPTYFVTNRFTDAFQNLVESYGVARYREINPAVLTIVTFPFLFGVMFGDIGHGFILFLIGLFLVVKEKELGRIKLPEMVDTLYDGRWLFLLMAICSMYCGSLYNEFFGIPMDLFGTNWAYPAEIVKGTDSEYAVWLNTEVSDSDEYRCYPFGADPLWKGANNELDYYNSLKMKMSVLMGVVHMTVGIIISLFNQIHFRQWLSVFYEFFPQMVFLLGIFGFMDSLIVMKWLINWNTPQYTSNGVGGFLAPRLLNLLIQMFLTPFKVLDQFYIFNGQLGVQLTILGLVICSVPMMLLGKPIARYIYEGRKQQYHIISDDEDEEEEEFVFSEEFVHQVIHTIEFVLGAVSNTASYLRLWALSLAHAELAEVFWDRVMVYCLEKEGVIAIFIGWSIWCALSVAVLLIMESLSAFLHALRLHWVEFQNKFYKADGHKFMPFSYQAVLALGEEALVVE</sequence>
<comment type="function">
    <text evidence="9">Essential component of the vacuolar proton pump (V-ATPase), a multimeric enzyme that catalyzes the translocation of protons across the membranes. Required for assembly and activity of the V-ATPase.</text>
</comment>
<feature type="transmembrane region" description="Helical" evidence="9">
    <location>
        <begin position="456"/>
        <end position="474"/>
    </location>
</feature>
<feature type="transmembrane region" description="Helical" evidence="9">
    <location>
        <begin position="753"/>
        <end position="775"/>
    </location>
</feature>
<keyword evidence="4 9" id="KW-0812">Transmembrane</keyword>
<dbReference type="GO" id="GO:0051117">
    <property type="term" value="F:ATPase binding"/>
    <property type="evidence" value="ECO:0007669"/>
    <property type="project" value="TreeGrafter"/>
</dbReference>
<keyword evidence="6 9" id="KW-1133">Transmembrane helix</keyword>
<dbReference type="PANTHER" id="PTHR11629:SF63">
    <property type="entry name" value="V-TYPE PROTON ATPASE SUBUNIT A"/>
    <property type="match status" value="1"/>
</dbReference>
<dbReference type="InterPro" id="IPR026028">
    <property type="entry name" value="V-type_ATPase_116kDa_su_euka"/>
</dbReference>
<dbReference type="PIRSF" id="PIRSF001293">
    <property type="entry name" value="ATP6V0A1"/>
    <property type="match status" value="1"/>
</dbReference>
<feature type="coiled-coil region" evidence="10">
    <location>
        <begin position="93"/>
        <end position="131"/>
    </location>
</feature>
<dbReference type="GO" id="GO:0046961">
    <property type="term" value="F:proton-transporting ATPase activity, rotational mechanism"/>
    <property type="evidence" value="ECO:0007669"/>
    <property type="project" value="InterPro"/>
</dbReference>
<evidence type="ECO:0000256" key="6">
    <source>
        <dbReference type="ARBA" id="ARBA00022989"/>
    </source>
</evidence>
<accession>A0A7S4I6P0</accession>
<evidence type="ECO:0000256" key="4">
    <source>
        <dbReference type="ARBA" id="ARBA00022692"/>
    </source>
</evidence>
<keyword evidence="7 9" id="KW-0406">Ion transport</keyword>
<keyword evidence="3 9" id="KW-0813">Transport</keyword>
<gene>
    <name evidence="11" type="ORF">VSP0166_LOCUS8657</name>
</gene>
<feature type="coiled-coil region" evidence="10">
    <location>
        <begin position="259"/>
        <end position="286"/>
    </location>
</feature>
<evidence type="ECO:0000256" key="10">
    <source>
        <dbReference type="SAM" id="Coils"/>
    </source>
</evidence>
<reference evidence="11" key="1">
    <citation type="submission" date="2021-01" db="EMBL/GenBank/DDBJ databases">
        <authorList>
            <person name="Corre E."/>
            <person name="Pelletier E."/>
            <person name="Niang G."/>
            <person name="Scheremetjew M."/>
            <person name="Finn R."/>
            <person name="Kale V."/>
            <person name="Holt S."/>
            <person name="Cochrane G."/>
            <person name="Meng A."/>
            <person name="Brown T."/>
            <person name="Cohen L."/>
        </authorList>
    </citation>
    <scope>NUCLEOTIDE SEQUENCE</scope>
    <source>
        <strain evidence="11">DIVA3 518/3/11/1/6</strain>
    </source>
</reference>
<comment type="similarity">
    <text evidence="2 9">Belongs to the V-ATPase 116 kDa subunit family.</text>
</comment>
<dbReference type="Pfam" id="PF01496">
    <property type="entry name" value="V_ATPase_I"/>
    <property type="match status" value="1"/>
</dbReference>
<protein>
    <recommendedName>
        <fullName evidence="9">V-type proton ATPase subunit a</fullName>
    </recommendedName>
</protein>
<keyword evidence="10" id="KW-0175">Coiled coil</keyword>
<dbReference type="AlphaFoldDB" id="A0A7S4I6P0"/>
<keyword evidence="8 9" id="KW-0472">Membrane</keyword>
<feature type="transmembrane region" description="Helical" evidence="9">
    <location>
        <begin position="403"/>
        <end position="436"/>
    </location>
</feature>